<accession>A0A813JU45</accession>
<evidence type="ECO:0008006" key="4">
    <source>
        <dbReference type="Google" id="ProtNLM"/>
    </source>
</evidence>
<sequence length="123" mass="13751">MSDSQRWPCSTFSLNGAYPQAWDFGAWQADVVTINLGTNDYGKKKKKKKKKKKNNNNKNNGDPTPAQFQAAYGSFISQVRSKYPNALIACLAPLSWSCSGGAAKWKGREQHRGRRSRTPAARR</sequence>
<evidence type="ECO:0000256" key="1">
    <source>
        <dbReference type="SAM" id="MobiDB-lite"/>
    </source>
</evidence>
<comment type="caution">
    <text evidence="2">The sequence shown here is derived from an EMBL/GenBank/DDBJ whole genome shotgun (WGS) entry which is preliminary data.</text>
</comment>
<proteinExistence type="predicted"/>
<feature type="compositionally biased region" description="Basic residues" evidence="1">
    <location>
        <begin position="43"/>
        <end position="55"/>
    </location>
</feature>
<evidence type="ECO:0000313" key="2">
    <source>
        <dbReference type="EMBL" id="CAE8685871.1"/>
    </source>
</evidence>
<dbReference type="InterPro" id="IPR052762">
    <property type="entry name" value="PCW_deacetylase/CE"/>
</dbReference>
<dbReference type="Proteomes" id="UP000626109">
    <property type="component" value="Unassembled WGS sequence"/>
</dbReference>
<dbReference type="PANTHER" id="PTHR37834:SF2">
    <property type="entry name" value="ESTERASE, SGNH HYDROLASE-TYPE"/>
    <property type="match status" value="1"/>
</dbReference>
<feature type="region of interest" description="Disordered" evidence="1">
    <location>
        <begin position="38"/>
        <end position="67"/>
    </location>
</feature>
<feature type="compositionally biased region" description="Basic residues" evidence="1">
    <location>
        <begin position="109"/>
        <end position="123"/>
    </location>
</feature>
<feature type="region of interest" description="Disordered" evidence="1">
    <location>
        <begin position="98"/>
        <end position="123"/>
    </location>
</feature>
<dbReference type="EMBL" id="CAJNNW010026494">
    <property type="protein sequence ID" value="CAE8685871.1"/>
    <property type="molecule type" value="Genomic_DNA"/>
</dbReference>
<dbReference type="AlphaFoldDB" id="A0A813JU45"/>
<name>A0A813JU45_POLGL</name>
<protein>
    <recommendedName>
        <fullName evidence="4">SGNH hydrolase-type esterase domain-containing protein</fullName>
    </recommendedName>
</protein>
<reference evidence="2" key="1">
    <citation type="submission" date="2021-02" db="EMBL/GenBank/DDBJ databases">
        <authorList>
            <person name="Dougan E. K."/>
            <person name="Rhodes N."/>
            <person name="Thang M."/>
            <person name="Chan C."/>
        </authorList>
    </citation>
    <scope>NUCLEOTIDE SEQUENCE</scope>
</reference>
<dbReference type="SUPFAM" id="SSF52266">
    <property type="entry name" value="SGNH hydrolase"/>
    <property type="match status" value="1"/>
</dbReference>
<dbReference type="PANTHER" id="PTHR37834">
    <property type="entry name" value="GDSL-LIKE LIPASE/ACYLHYDROLASE DOMAIN PROTEIN (AFU_ORTHOLOGUE AFUA_2G00620)"/>
    <property type="match status" value="1"/>
</dbReference>
<evidence type="ECO:0000313" key="3">
    <source>
        <dbReference type="Proteomes" id="UP000626109"/>
    </source>
</evidence>
<dbReference type="Gene3D" id="3.40.50.1110">
    <property type="entry name" value="SGNH hydrolase"/>
    <property type="match status" value="1"/>
</dbReference>
<gene>
    <name evidence="2" type="ORF">PGLA2088_LOCUS24698</name>
</gene>
<dbReference type="InterPro" id="IPR036514">
    <property type="entry name" value="SGNH_hydro_sf"/>
</dbReference>
<organism evidence="2 3">
    <name type="scientific">Polarella glacialis</name>
    <name type="common">Dinoflagellate</name>
    <dbReference type="NCBI Taxonomy" id="89957"/>
    <lineage>
        <taxon>Eukaryota</taxon>
        <taxon>Sar</taxon>
        <taxon>Alveolata</taxon>
        <taxon>Dinophyceae</taxon>
        <taxon>Suessiales</taxon>
        <taxon>Suessiaceae</taxon>
        <taxon>Polarella</taxon>
    </lineage>
</organism>